<comment type="caution">
    <text evidence="2">The sequence shown here is derived from an EMBL/GenBank/DDBJ whole genome shotgun (WGS) entry which is preliminary data.</text>
</comment>
<dbReference type="Gene3D" id="1.10.510.10">
    <property type="entry name" value="Transferase(Phosphotransferase) domain 1"/>
    <property type="match status" value="1"/>
</dbReference>
<evidence type="ECO:0000313" key="2">
    <source>
        <dbReference type="EMBL" id="KXS94831.1"/>
    </source>
</evidence>
<organism evidence="2 3">
    <name type="scientific">Pseudocercospora eumusae</name>
    <dbReference type="NCBI Taxonomy" id="321146"/>
    <lineage>
        <taxon>Eukaryota</taxon>
        <taxon>Fungi</taxon>
        <taxon>Dikarya</taxon>
        <taxon>Ascomycota</taxon>
        <taxon>Pezizomycotina</taxon>
        <taxon>Dothideomycetes</taxon>
        <taxon>Dothideomycetidae</taxon>
        <taxon>Mycosphaerellales</taxon>
        <taxon>Mycosphaerellaceae</taxon>
        <taxon>Pseudocercospora</taxon>
    </lineage>
</organism>
<dbReference type="STRING" id="321146.A0A139GXC2"/>
<feature type="compositionally biased region" description="Basic and acidic residues" evidence="1">
    <location>
        <begin position="463"/>
        <end position="479"/>
    </location>
</feature>
<dbReference type="AlphaFoldDB" id="A0A139GXC2"/>
<reference evidence="2 3" key="1">
    <citation type="submission" date="2015-07" db="EMBL/GenBank/DDBJ databases">
        <title>Comparative genomics of the Sigatoka disease complex on banana suggests a link between parallel evolutionary changes in Pseudocercospora fijiensis and Pseudocercospora eumusae and increased virulence on the banana host.</title>
        <authorList>
            <person name="Chang T.-C."/>
            <person name="Salvucci A."/>
            <person name="Crous P.W."/>
            <person name="Stergiopoulos I."/>
        </authorList>
    </citation>
    <scope>NUCLEOTIDE SEQUENCE [LARGE SCALE GENOMIC DNA]</scope>
    <source>
        <strain evidence="2 3">CBS 114824</strain>
    </source>
</reference>
<accession>A0A139GXC2</accession>
<keyword evidence="3" id="KW-1185">Reference proteome</keyword>
<dbReference type="InterPro" id="IPR011009">
    <property type="entry name" value="Kinase-like_dom_sf"/>
</dbReference>
<protein>
    <recommendedName>
        <fullName evidence="4">Protein kinase domain-containing protein</fullName>
    </recommendedName>
</protein>
<dbReference type="Proteomes" id="UP000070133">
    <property type="component" value="Unassembled WGS sequence"/>
</dbReference>
<evidence type="ECO:0000256" key="1">
    <source>
        <dbReference type="SAM" id="MobiDB-lite"/>
    </source>
</evidence>
<evidence type="ECO:0000313" key="3">
    <source>
        <dbReference type="Proteomes" id="UP000070133"/>
    </source>
</evidence>
<feature type="region of interest" description="Disordered" evidence="1">
    <location>
        <begin position="458"/>
        <end position="479"/>
    </location>
</feature>
<dbReference type="OrthoDB" id="5417015at2759"/>
<dbReference type="EMBL" id="LFZN01000254">
    <property type="protein sequence ID" value="KXS94831.1"/>
    <property type="molecule type" value="Genomic_DNA"/>
</dbReference>
<dbReference type="SUPFAM" id="SSF56112">
    <property type="entry name" value="Protein kinase-like (PK-like)"/>
    <property type="match status" value="1"/>
</dbReference>
<evidence type="ECO:0008006" key="4">
    <source>
        <dbReference type="Google" id="ProtNLM"/>
    </source>
</evidence>
<proteinExistence type="predicted"/>
<sequence>MADPFSITVGVLSLIKAAKSTYSICRAASNAPKELVPLVNELDALESVVAEVHSLLDDSEVLSTRPLRFDVAALNDALEYAEGKAREAQDLLSKVHTQPVEENLPSKVRKGGVVKRLNKIRCLTEDLAAANEKLRAQLYFRDSIILHATTASLETIDVSTRNVRAEVAEVAKQIDLLSEGIRTAISSEAADVVTSIRDGLDTVVGEVKAIQLKNDVDRIEKQLSQLVACAEYFKQRSDRSPSKVPIKPNARAICKLPSMSRSVARHQTVAQQQLPKRRPPSRSAILEAFTISKSPDDSDGAWSTSSSASTSTYDLISDALSEQLKASVCRLNNDFERSSSWFPEQYTQKSKVPQFLAAHFLSTRKIFGNDVEVSEWHVWWRETRHCWKMIRITEADEQQEPDCSSSSPWKPRYIWKSPVHSHLPCQPEAIATFLSDETSRIEDVVNLRLSRRSDSVTSNEEVELSRSDDRPYEDDSHDSLRSARELLNVKHLQPRRISEEEVVVLETVSGFTTLVRIDGKKCIKKALPIAPFHLEPFKYELKALILLRGQPGIVEFVGLEVDDYSRQRLKGYIRAYEDLDLTAALGNAAKPAHKVSWACRELWAYQIINGVRNAHAKDIVIGTLDVNEIAVDDDNTASLLHIAHQIPLTKCGCLAPEFRGRSDLADSHMTAAQDVFALGLVLWLIAQVSLPEGVAIDTRIRGRKPWWKTLFCRNANCRFMSVALEDNKCTEEHSDPIDLPPSPRGVPDWYENLIARCRKTSPSNRCTAQELSKLFKRHARSTAQRRRKIVA</sequence>
<name>A0A139GXC2_9PEZI</name>
<gene>
    <name evidence="2" type="ORF">AC578_3656</name>
</gene>